<protein>
    <submittedName>
        <fullName evidence="1">Molybdenum cofactor biosysynthesis protein</fullName>
    </submittedName>
</protein>
<proteinExistence type="predicted"/>
<dbReference type="GO" id="GO:0030170">
    <property type="term" value="F:pyridoxal phosphate binding"/>
    <property type="evidence" value="ECO:0007669"/>
    <property type="project" value="InterPro"/>
</dbReference>
<dbReference type="SUPFAM" id="SSF50800">
    <property type="entry name" value="PK beta-barrel domain-like"/>
    <property type="match status" value="1"/>
</dbReference>
<dbReference type="InterPro" id="IPR052716">
    <property type="entry name" value="MOSC_domain"/>
</dbReference>
<dbReference type="PANTHER" id="PTHR36930">
    <property type="entry name" value="METAL-SULFUR CLUSTER BIOSYNTHESIS PROTEINS YUAD-RELATED"/>
    <property type="match status" value="1"/>
</dbReference>
<dbReference type="InterPro" id="IPR005302">
    <property type="entry name" value="MoCF_Sase_C"/>
</dbReference>
<reference evidence="1 2" key="1">
    <citation type="submission" date="2015-06" db="EMBL/GenBank/DDBJ databases">
        <authorList>
            <person name="Zeng Y."/>
            <person name="Huang Y."/>
        </authorList>
    </citation>
    <scope>NUCLEOTIDE SEQUENCE [LARGE SCALE GENOMIC DNA]</scope>
    <source>
        <strain evidence="1 2">PQ-2</strain>
    </source>
</reference>
<accession>A0A0G3XH19</accession>
<dbReference type="GO" id="GO:0030151">
    <property type="term" value="F:molybdenum ion binding"/>
    <property type="evidence" value="ECO:0007669"/>
    <property type="project" value="InterPro"/>
</dbReference>
<dbReference type="GO" id="GO:0003824">
    <property type="term" value="F:catalytic activity"/>
    <property type="evidence" value="ECO:0007669"/>
    <property type="project" value="InterPro"/>
</dbReference>
<dbReference type="AlphaFoldDB" id="A0A0G3XH19"/>
<dbReference type="Pfam" id="PF03473">
    <property type="entry name" value="MOSC"/>
    <property type="match status" value="1"/>
</dbReference>
<evidence type="ECO:0000313" key="2">
    <source>
        <dbReference type="Proteomes" id="UP000035287"/>
    </source>
</evidence>
<dbReference type="PATRIC" id="fig|1348774.3.peg.1647"/>
<sequence length="157" mass="16889">MGTTGRLGGIARHDRPRGPMELTETAKVTVREGIAGDYRGAMKPDGPRKRQVSLIEADSCAAAMADLGLEPGAIPWQERRANLLVEGLSLPRIEGARIRIGNDVVIEVVQECDPCSRMEEIHVGLKGALAPDWRGGVLGRVLAEGTISNGDEIRIEE</sequence>
<keyword evidence="2" id="KW-1185">Reference proteome</keyword>
<dbReference type="EMBL" id="CP011770">
    <property type="protein sequence ID" value="AKM09914.1"/>
    <property type="molecule type" value="Genomic_DNA"/>
</dbReference>
<dbReference type="KEGG" id="cna:AB433_07855"/>
<gene>
    <name evidence="1" type="ORF">AB433_07855</name>
</gene>
<dbReference type="PANTHER" id="PTHR36930:SF1">
    <property type="entry name" value="MOSC DOMAIN-CONTAINING PROTEIN"/>
    <property type="match status" value="1"/>
</dbReference>
<dbReference type="Gene3D" id="2.40.33.20">
    <property type="entry name" value="PK beta-barrel domain-like"/>
    <property type="match status" value="1"/>
</dbReference>
<organism evidence="1 2">
    <name type="scientific">Croceicoccus naphthovorans</name>
    <dbReference type="NCBI Taxonomy" id="1348774"/>
    <lineage>
        <taxon>Bacteria</taxon>
        <taxon>Pseudomonadati</taxon>
        <taxon>Pseudomonadota</taxon>
        <taxon>Alphaproteobacteria</taxon>
        <taxon>Sphingomonadales</taxon>
        <taxon>Erythrobacteraceae</taxon>
        <taxon>Croceicoccus</taxon>
    </lineage>
</organism>
<name>A0A0G3XH19_9SPHN</name>
<dbReference type="InterPro" id="IPR011037">
    <property type="entry name" value="Pyrv_Knase-like_insert_dom_sf"/>
</dbReference>
<dbReference type="PROSITE" id="PS51340">
    <property type="entry name" value="MOSC"/>
    <property type="match status" value="1"/>
</dbReference>
<dbReference type="RefSeq" id="WP_047820594.1">
    <property type="nucleotide sequence ID" value="NZ_CP011770.1"/>
</dbReference>
<dbReference type="Proteomes" id="UP000035287">
    <property type="component" value="Chromosome"/>
</dbReference>
<dbReference type="OrthoDB" id="1550913at2"/>
<evidence type="ECO:0000313" key="1">
    <source>
        <dbReference type="EMBL" id="AKM09914.1"/>
    </source>
</evidence>
<dbReference type="STRING" id="1348774.AB433_07855"/>